<accession>A0A1A6HHV0</accession>
<feature type="non-terminal residue" evidence="3">
    <location>
        <position position="233"/>
    </location>
</feature>
<dbReference type="Proteomes" id="UP000092124">
    <property type="component" value="Unassembled WGS sequence"/>
</dbReference>
<feature type="region of interest" description="Disordered" evidence="1">
    <location>
        <begin position="173"/>
        <end position="233"/>
    </location>
</feature>
<reference evidence="3 4" key="1">
    <citation type="submission" date="2016-06" db="EMBL/GenBank/DDBJ databases">
        <title>The Draft Genome Sequence and Annotation of the Desert Woodrat Neotoma lepida.</title>
        <authorList>
            <person name="Campbell M."/>
            <person name="Oakeson K.F."/>
            <person name="Yandell M."/>
            <person name="Halpert J.R."/>
            <person name="Dearing D."/>
        </authorList>
    </citation>
    <scope>NUCLEOTIDE SEQUENCE [LARGE SCALE GENOMIC DNA]</scope>
    <source>
        <strain evidence="3">417</strain>
        <tissue evidence="3">Liver</tissue>
    </source>
</reference>
<evidence type="ECO:0000259" key="2">
    <source>
        <dbReference type="Pfam" id="PF08070"/>
    </source>
</evidence>
<proteinExistence type="predicted"/>
<protein>
    <recommendedName>
        <fullName evidence="2">DTHCT domain-containing protein</fullName>
    </recommendedName>
</protein>
<feature type="compositionally biased region" description="Basic residues" evidence="1">
    <location>
        <begin position="42"/>
        <end position="52"/>
    </location>
</feature>
<keyword evidence="4" id="KW-1185">Reference proteome</keyword>
<dbReference type="AlphaFoldDB" id="A0A1A6HHV0"/>
<organism evidence="3 4">
    <name type="scientific">Neotoma lepida</name>
    <name type="common">Desert woodrat</name>
    <dbReference type="NCBI Taxonomy" id="56216"/>
    <lineage>
        <taxon>Eukaryota</taxon>
        <taxon>Metazoa</taxon>
        <taxon>Chordata</taxon>
        <taxon>Craniata</taxon>
        <taxon>Vertebrata</taxon>
        <taxon>Euteleostomi</taxon>
        <taxon>Mammalia</taxon>
        <taxon>Eutheria</taxon>
        <taxon>Euarchontoglires</taxon>
        <taxon>Glires</taxon>
        <taxon>Rodentia</taxon>
        <taxon>Myomorpha</taxon>
        <taxon>Muroidea</taxon>
        <taxon>Cricetidae</taxon>
        <taxon>Neotominae</taxon>
        <taxon>Neotoma</taxon>
    </lineage>
</organism>
<dbReference type="Pfam" id="PF08070">
    <property type="entry name" value="DTHCT"/>
    <property type="match status" value="1"/>
</dbReference>
<evidence type="ECO:0000313" key="3">
    <source>
        <dbReference type="EMBL" id="OBS77836.1"/>
    </source>
</evidence>
<evidence type="ECO:0000313" key="4">
    <source>
        <dbReference type="Proteomes" id="UP000092124"/>
    </source>
</evidence>
<feature type="non-terminal residue" evidence="3">
    <location>
        <position position="1"/>
    </location>
</feature>
<name>A0A1A6HHV0_NEOLE</name>
<evidence type="ECO:0000256" key="1">
    <source>
        <dbReference type="SAM" id="MobiDB-lite"/>
    </source>
</evidence>
<dbReference type="OrthoDB" id="276498at2759"/>
<feature type="region of interest" description="Disordered" evidence="1">
    <location>
        <begin position="1"/>
        <end position="71"/>
    </location>
</feature>
<dbReference type="InterPro" id="IPR012542">
    <property type="entry name" value="DTHCT"/>
</dbReference>
<feature type="domain" description="DTHCT" evidence="2">
    <location>
        <begin position="11"/>
        <end position="73"/>
    </location>
</feature>
<dbReference type="EMBL" id="LZPO01027801">
    <property type="protein sequence ID" value="OBS77836.1"/>
    <property type="molecule type" value="Genomic_DNA"/>
</dbReference>
<sequence length="233" mass="25118">KPPSDTAPKAKRAPKQKKVVETVNSDSDSEFGIPKKTTTPKGKGRGAKKRKASGSENEGDYNPGRKPSKTASKDIPLALMLRRSVIFIKIFGNMWGLLGRRFLIAQKGSYQDVQAGSLEQGDLVCDGQAGEARQTLGELHDLNNALGGQLTEFVPEAQVQSDPVVSTGILRGREKRKGRRRMNDVPPGGSKDYTQGHVYIGRPQTHPIPGPSLLFHGPPSTSILGPNGYPNAD</sequence>
<gene>
    <name evidence="3" type="ORF">A6R68_19774</name>
</gene>
<dbReference type="STRING" id="56216.A0A1A6HHV0"/>
<comment type="caution">
    <text evidence="3">The sequence shown here is derived from an EMBL/GenBank/DDBJ whole genome shotgun (WGS) entry which is preliminary data.</text>
</comment>